<sequence>MGNILLRINITHIYNTDPCKSTIDSDDVYEGKEEDHSTYFLEITIMTGKILHSGPNMHMEEEINNEKELNLDLRLAHEKVVGDISTNEVDNKNKVEAPIPLPRLLIPLPPLPQQSMKKHDDKRMAKYLVMLR</sequence>
<dbReference type="EMBL" id="JACEIK010002566">
    <property type="protein sequence ID" value="MCD9637831.1"/>
    <property type="molecule type" value="Genomic_DNA"/>
</dbReference>
<reference evidence="1 2" key="1">
    <citation type="journal article" date="2021" name="BMC Genomics">
        <title>Datura genome reveals duplications of psychoactive alkaloid biosynthetic genes and high mutation rate following tissue culture.</title>
        <authorList>
            <person name="Rajewski A."/>
            <person name="Carter-House D."/>
            <person name="Stajich J."/>
            <person name="Litt A."/>
        </authorList>
    </citation>
    <scope>NUCLEOTIDE SEQUENCE [LARGE SCALE GENOMIC DNA]</scope>
    <source>
        <strain evidence="1">AR-01</strain>
    </source>
</reference>
<dbReference type="Proteomes" id="UP000823775">
    <property type="component" value="Unassembled WGS sequence"/>
</dbReference>
<proteinExistence type="predicted"/>
<gene>
    <name evidence="1" type="ORF">HAX54_021337</name>
</gene>
<evidence type="ECO:0000313" key="1">
    <source>
        <dbReference type="EMBL" id="MCD9637831.1"/>
    </source>
</evidence>
<protein>
    <submittedName>
        <fullName evidence="1">Uncharacterized protein</fullName>
    </submittedName>
</protein>
<organism evidence="1 2">
    <name type="scientific">Datura stramonium</name>
    <name type="common">Jimsonweed</name>
    <name type="synonym">Common thornapple</name>
    <dbReference type="NCBI Taxonomy" id="4076"/>
    <lineage>
        <taxon>Eukaryota</taxon>
        <taxon>Viridiplantae</taxon>
        <taxon>Streptophyta</taxon>
        <taxon>Embryophyta</taxon>
        <taxon>Tracheophyta</taxon>
        <taxon>Spermatophyta</taxon>
        <taxon>Magnoliopsida</taxon>
        <taxon>eudicotyledons</taxon>
        <taxon>Gunneridae</taxon>
        <taxon>Pentapetalae</taxon>
        <taxon>asterids</taxon>
        <taxon>lamiids</taxon>
        <taxon>Solanales</taxon>
        <taxon>Solanaceae</taxon>
        <taxon>Solanoideae</taxon>
        <taxon>Datureae</taxon>
        <taxon>Datura</taxon>
    </lineage>
</organism>
<name>A0ABS8UUX0_DATST</name>
<evidence type="ECO:0000313" key="2">
    <source>
        <dbReference type="Proteomes" id="UP000823775"/>
    </source>
</evidence>
<comment type="caution">
    <text evidence="1">The sequence shown here is derived from an EMBL/GenBank/DDBJ whole genome shotgun (WGS) entry which is preliminary data.</text>
</comment>
<accession>A0ABS8UUX0</accession>
<keyword evidence="2" id="KW-1185">Reference proteome</keyword>